<dbReference type="InterPro" id="IPR011009">
    <property type="entry name" value="Kinase-like_dom_sf"/>
</dbReference>
<dbReference type="SUPFAM" id="SSF56112">
    <property type="entry name" value="Protein kinase-like (PK-like)"/>
    <property type="match status" value="1"/>
</dbReference>
<reference evidence="4 5" key="1">
    <citation type="journal article" date="2018" name="MBio">
        <title>Comparative Genomics Reveals the Core Gene Toolbox for the Fungus-Insect Symbiosis.</title>
        <authorList>
            <person name="Wang Y."/>
            <person name="Stata M."/>
            <person name="Wang W."/>
            <person name="Stajich J.E."/>
            <person name="White M.M."/>
            <person name="Moncalvo J.M."/>
        </authorList>
    </citation>
    <scope>NUCLEOTIDE SEQUENCE [LARGE SCALE GENOMIC DNA]</scope>
    <source>
        <strain evidence="4 5">SWE-8-4</strain>
    </source>
</reference>
<dbReference type="Proteomes" id="UP000245383">
    <property type="component" value="Unassembled WGS sequence"/>
</dbReference>
<dbReference type="OrthoDB" id="427480at2759"/>
<name>A0A2T9YXG5_9FUNG</name>
<evidence type="ECO:0000256" key="1">
    <source>
        <dbReference type="ARBA" id="ARBA00009670"/>
    </source>
</evidence>
<feature type="domain" description="ABC1 atypical kinase-like" evidence="3">
    <location>
        <begin position="245"/>
        <end position="499"/>
    </location>
</feature>
<accession>A0A2T9YXG5</accession>
<evidence type="ECO:0000256" key="2">
    <source>
        <dbReference type="SAM" id="Phobius"/>
    </source>
</evidence>
<dbReference type="InterPro" id="IPR045307">
    <property type="entry name" value="ADCK1_dom"/>
</dbReference>
<dbReference type="InterPro" id="IPR004147">
    <property type="entry name" value="ABC1_dom"/>
</dbReference>
<feature type="transmembrane region" description="Helical" evidence="2">
    <location>
        <begin position="158"/>
        <end position="178"/>
    </location>
</feature>
<protein>
    <recommendedName>
        <fullName evidence="3">ABC1 atypical kinase-like domain-containing protein</fullName>
    </recommendedName>
</protein>
<keyword evidence="2" id="KW-1133">Transmembrane helix</keyword>
<dbReference type="InterPro" id="IPR051130">
    <property type="entry name" value="Mito_struct-func_regulator"/>
</dbReference>
<proteinExistence type="inferred from homology"/>
<comment type="similarity">
    <text evidence="1">Belongs to the protein kinase superfamily. ADCK protein kinase family.</text>
</comment>
<keyword evidence="2" id="KW-0812">Transmembrane</keyword>
<gene>
    <name evidence="4" type="ORF">BB561_000811</name>
</gene>
<dbReference type="EMBL" id="MBFR01000020">
    <property type="protein sequence ID" value="PVU97018.1"/>
    <property type="molecule type" value="Genomic_DNA"/>
</dbReference>
<keyword evidence="5" id="KW-1185">Reference proteome</keyword>
<dbReference type="CDD" id="cd13969">
    <property type="entry name" value="ADCK1-like"/>
    <property type="match status" value="1"/>
</dbReference>
<evidence type="ECO:0000313" key="5">
    <source>
        <dbReference type="Proteomes" id="UP000245383"/>
    </source>
</evidence>
<evidence type="ECO:0000313" key="4">
    <source>
        <dbReference type="EMBL" id="PVU97018.1"/>
    </source>
</evidence>
<dbReference type="STRING" id="133385.A0A2T9YXG5"/>
<organism evidence="4 5">
    <name type="scientific">Smittium simulii</name>
    <dbReference type="NCBI Taxonomy" id="133385"/>
    <lineage>
        <taxon>Eukaryota</taxon>
        <taxon>Fungi</taxon>
        <taxon>Fungi incertae sedis</taxon>
        <taxon>Zoopagomycota</taxon>
        <taxon>Kickxellomycotina</taxon>
        <taxon>Harpellomycetes</taxon>
        <taxon>Harpellales</taxon>
        <taxon>Legeriomycetaceae</taxon>
        <taxon>Smittium</taxon>
    </lineage>
</organism>
<keyword evidence="2" id="KW-0472">Membrane</keyword>
<dbReference type="Pfam" id="PF03109">
    <property type="entry name" value="ABC1"/>
    <property type="match status" value="1"/>
</dbReference>
<dbReference type="PANTHER" id="PTHR43173">
    <property type="entry name" value="ABC1 FAMILY PROTEIN"/>
    <property type="match status" value="1"/>
</dbReference>
<comment type="caution">
    <text evidence="4">The sequence shown here is derived from an EMBL/GenBank/DDBJ whole genome shotgun (WGS) entry which is preliminary data.</text>
</comment>
<sequence>MLRFNQQPFYSHFRCYSLSHFIRNYNPNLISFNSKRQQKSAPSSSAFHSSFFLARHVANYTNRAVKSHPCSTPITKLNQPILFDIRKNIYFKQYQTRKLNTFARSNISAFNLRHSKAHQNSTSFKNKLNHNLLLHHLLSKNISSGTFQNSKPPKKKKFLMYILALLVCGYSYDTFFMYNAVQRSLRTLFYTALVSADYYFNFNENKTKQELEALHQRNADRLLYVCIGLQGSLLPPQFQKTLSLLFDKAPTISQTELENALKESYPGMSLDDIFVDFSKEAVASASIAQVHKARLKSNPDQWVAVKVQKPAIRKQLELDLFIYRCWCKLIEYRFDFPIMWSVPYTIKHFRMETNFIREGKNAELALDVINTDPNLASNVYVPKVFWDLSTKSVLVTEWIDGNSLVDTDTLKQVGWDFKEIMGYVVKAFAQQLFVSGHLHGDPHPGNIIIRQNPNFKKKKVQVVIIDHGLYINESETFRKQYCKFWKSIFLQDSDTMRQISDSWGIKDSGFLSSMVLFRPPDSHLKRFNKIVSNKSKPNSSDNNSSLILEGASEYEKQMSSKQIAIKFFSDSSKLPPELVFVMRNMNMIRSNNKALGSPVNRIKVMANYAAFGSTIDNDVDYETNVIYKLIDKHKTTLYDEFGYQLSSEADSNLQPQSKSQKLAPKTFFNIISFGYFGQFILYEAKKLISYFHFRASLLIIDSVFYYTKFLSQISSLIFGTQVSSSNANFEVVLDKAMIANIEEKLGYKIDPDIFNA</sequence>
<evidence type="ECO:0000259" key="3">
    <source>
        <dbReference type="Pfam" id="PF03109"/>
    </source>
</evidence>
<dbReference type="PANTHER" id="PTHR43173:SF37">
    <property type="entry name" value="ABC1 FAMILY PROTEIN C10F6.14C"/>
    <property type="match status" value="1"/>
</dbReference>
<dbReference type="AlphaFoldDB" id="A0A2T9YXG5"/>